<accession>A0A521G2T4</accession>
<keyword evidence="1" id="KW-0732">Signal</keyword>
<evidence type="ECO:0008006" key="4">
    <source>
        <dbReference type="Google" id="ProtNLM"/>
    </source>
</evidence>
<feature type="signal peptide" evidence="1">
    <location>
        <begin position="1"/>
        <end position="29"/>
    </location>
</feature>
<organism evidence="2 3">
    <name type="scientific">Candidatus Electronema aureum</name>
    <dbReference type="NCBI Taxonomy" id="2005002"/>
    <lineage>
        <taxon>Bacteria</taxon>
        <taxon>Pseudomonadati</taxon>
        <taxon>Thermodesulfobacteriota</taxon>
        <taxon>Desulfobulbia</taxon>
        <taxon>Desulfobulbales</taxon>
        <taxon>Desulfobulbaceae</taxon>
        <taxon>Candidatus Electronema</taxon>
    </lineage>
</organism>
<protein>
    <recommendedName>
        <fullName evidence="4">BNR repeat-containing family member</fullName>
    </recommendedName>
</protein>
<dbReference type="Proteomes" id="UP000316238">
    <property type="component" value="Unassembled WGS sequence"/>
</dbReference>
<feature type="chain" id="PRO_5021869973" description="BNR repeat-containing family member" evidence="1">
    <location>
        <begin position="30"/>
        <end position="493"/>
    </location>
</feature>
<name>A0A521G2T4_9BACT</name>
<reference evidence="2" key="1">
    <citation type="submission" date="2017-07" db="EMBL/GenBank/DDBJ databases">
        <title>The cable genome - Insights into the physiology and evolution of filamentous bacteria capable of sulfide oxidation via long distance electron transfer.</title>
        <authorList>
            <person name="Thorup C."/>
            <person name="Bjerg J.T."/>
            <person name="Schreiber L."/>
            <person name="Nielsen L.P."/>
            <person name="Kjeldsen K.U."/>
            <person name="Boesen T."/>
            <person name="Boggild A."/>
            <person name="Meysman F."/>
            <person name="Geelhoed J."/>
            <person name="Schramm A."/>
        </authorList>
    </citation>
    <scope>NUCLEOTIDE SEQUENCE [LARGE SCALE GENOMIC DNA]</scope>
    <source>
        <strain evidence="2">GS</strain>
    </source>
</reference>
<evidence type="ECO:0000313" key="3">
    <source>
        <dbReference type="Proteomes" id="UP000316238"/>
    </source>
</evidence>
<dbReference type="AlphaFoldDB" id="A0A521G2T4"/>
<comment type="caution">
    <text evidence="2">The sequence shown here is derived from an EMBL/GenBank/DDBJ whole genome shotgun (WGS) entry which is preliminary data.</text>
</comment>
<keyword evidence="3" id="KW-1185">Reference proteome</keyword>
<dbReference type="EMBL" id="NQJD01000008">
    <property type="protein sequence ID" value="TAA75336.1"/>
    <property type="molecule type" value="Genomic_DNA"/>
</dbReference>
<evidence type="ECO:0000256" key="1">
    <source>
        <dbReference type="SAM" id="SignalP"/>
    </source>
</evidence>
<dbReference type="SUPFAM" id="SSF89372">
    <property type="entry name" value="Fucose-specific lectin"/>
    <property type="match status" value="1"/>
</dbReference>
<sequence length="493" mass="54251">MRRNSFFARTVVSKAILASLCLAVPAGGAADVLDRTTPAAPANKKTWHAPKHIKAGDDAEKYSLEVSFNEAGDVIVFWNQSDNNSGNMWKSDNDRRNMWINSYKAGRGWGTARSIQINDIYHSNVAIDGRGNAIVASSRSGKIWTDRYESGKDWQEAQVIKETSLFNGLFNSKNANSVSDLRIAMNKAGNVVVAWTLEGNIIAKYYMSGKSWGDIQFIATDAGGTDVIGVNVHPKLLKVAMDKKGNAIAVWGKDEDPTCTNLWSNRYEVGKGWQKAQIIKKNASPNHEIAVDEAGNALVVWQQRDNGHEDNIWSNRYVAGNGWQKAQRINNGAPGCAEPPEVAFDGAGNGLAVWSECQRDADRTNLWFNRYTADVGWQKAQRIETGAAMNHAYHPKIAFDRAGNALAVWSQCSSKPTGIVVNGCNIRASRYVLGSGWEKAQSITTDADNAEVPQIAIDAAGNALAIWLQTDDFRPNMFGRDISEYDIWAARYE</sequence>
<proteinExistence type="predicted"/>
<gene>
    <name evidence="2" type="ORF">CDV28_10875</name>
</gene>
<evidence type="ECO:0000313" key="2">
    <source>
        <dbReference type="EMBL" id="TAA75336.1"/>
    </source>
</evidence>